<keyword evidence="2" id="KW-1185">Reference proteome</keyword>
<name>A0AAN8I9T2_TRICO</name>
<dbReference type="SUPFAM" id="SSF53300">
    <property type="entry name" value="vWA-like"/>
    <property type="match status" value="1"/>
</dbReference>
<organism evidence="1 2">
    <name type="scientific">Trichostrongylus colubriformis</name>
    <name type="common">Black scour worm</name>
    <dbReference type="NCBI Taxonomy" id="6319"/>
    <lineage>
        <taxon>Eukaryota</taxon>
        <taxon>Metazoa</taxon>
        <taxon>Ecdysozoa</taxon>
        <taxon>Nematoda</taxon>
        <taxon>Chromadorea</taxon>
        <taxon>Rhabditida</taxon>
        <taxon>Rhabditina</taxon>
        <taxon>Rhabditomorpha</taxon>
        <taxon>Strongyloidea</taxon>
        <taxon>Trichostrongylidae</taxon>
        <taxon>Trichostrongylus</taxon>
    </lineage>
</organism>
<dbReference type="Proteomes" id="UP001331761">
    <property type="component" value="Unassembled WGS sequence"/>
</dbReference>
<accession>A0AAN8I9T2</accession>
<protein>
    <recommendedName>
        <fullName evidence="3">VWFA domain-containing protein</fullName>
    </recommendedName>
</protein>
<dbReference type="InterPro" id="IPR036465">
    <property type="entry name" value="vWFA_dom_sf"/>
</dbReference>
<evidence type="ECO:0000313" key="2">
    <source>
        <dbReference type="Proteomes" id="UP001331761"/>
    </source>
</evidence>
<evidence type="ECO:0000313" key="1">
    <source>
        <dbReference type="EMBL" id="KAK5966164.1"/>
    </source>
</evidence>
<proteinExistence type="predicted"/>
<dbReference type="AlphaFoldDB" id="A0AAN8I9T2"/>
<feature type="non-terminal residue" evidence="1">
    <location>
        <position position="1"/>
    </location>
</feature>
<evidence type="ECO:0008006" key="3">
    <source>
        <dbReference type="Google" id="ProtNLM"/>
    </source>
</evidence>
<dbReference type="Gene3D" id="3.40.50.410">
    <property type="entry name" value="von Willebrand factor, type A domain"/>
    <property type="match status" value="1"/>
</dbReference>
<dbReference type="EMBL" id="WIXE01023812">
    <property type="protein sequence ID" value="KAK5966164.1"/>
    <property type="molecule type" value="Genomic_DNA"/>
</dbReference>
<sequence length="85" mass="9550">IFFSEEGDGVDDENERKVHGIRTASNILKIAEGHDQRFHTGRLDTSSSCLTDLMFVVDTSTSVEAEFQQQLQLAVDLVKDICDYL</sequence>
<comment type="caution">
    <text evidence="1">The sequence shown here is derived from an EMBL/GenBank/DDBJ whole genome shotgun (WGS) entry which is preliminary data.</text>
</comment>
<reference evidence="1 2" key="1">
    <citation type="submission" date="2019-10" db="EMBL/GenBank/DDBJ databases">
        <title>Assembly and Annotation for the nematode Trichostrongylus colubriformis.</title>
        <authorList>
            <person name="Martin J."/>
        </authorList>
    </citation>
    <scope>NUCLEOTIDE SEQUENCE [LARGE SCALE GENOMIC DNA]</scope>
    <source>
        <strain evidence="1">G859</strain>
        <tissue evidence="1">Whole worm</tissue>
    </source>
</reference>
<gene>
    <name evidence="1" type="ORF">GCK32_013648</name>
</gene>